<dbReference type="CDD" id="cd22247">
    <property type="entry name" value="MCM8_WHD"/>
    <property type="match status" value="1"/>
</dbReference>
<keyword evidence="11" id="KW-0378">Hydrolase</keyword>
<keyword evidence="11" id="KW-0347">Helicase</keyword>
<dbReference type="PROSITE" id="PS50051">
    <property type="entry name" value="MCM_2"/>
    <property type="match status" value="1"/>
</dbReference>
<gene>
    <name evidence="11" type="primary">MCM8</name>
    <name evidence="11" type="ORF">TR123408</name>
</gene>
<dbReference type="InterPro" id="IPR056875">
    <property type="entry name" value="MCM8/REC_WHD"/>
</dbReference>
<dbReference type="Gene3D" id="2.20.28.10">
    <property type="match status" value="1"/>
</dbReference>
<dbReference type="GO" id="GO:0005634">
    <property type="term" value="C:nucleus"/>
    <property type="evidence" value="ECO:0007669"/>
    <property type="project" value="TreeGrafter"/>
</dbReference>
<evidence type="ECO:0000256" key="3">
    <source>
        <dbReference type="ARBA" id="ARBA00022741"/>
    </source>
</evidence>
<dbReference type="Gene3D" id="2.40.50.140">
    <property type="entry name" value="Nucleic acid-binding proteins"/>
    <property type="match status" value="1"/>
</dbReference>
<dbReference type="Pfam" id="PF17207">
    <property type="entry name" value="MCM_OB"/>
    <property type="match status" value="1"/>
</dbReference>
<organism evidence="11">
    <name type="scientific">Schistocephalus solidus</name>
    <name type="common">Tapeworm</name>
    <dbReference type="NCBI Taxonomy" id="70667"/>
    <lineage>
        <taxon>Eukaryota</taxon>
        <taxon>Metazoa</taxon>
        <taxon>Spiralia</taxon>
        <taxon>Lophotrochozoa</taxon>
        <taxon>Platyhelminthes</taxon>
        <taxon>Cestoda</taxon>
        <taxon>Eucestoda</taxon>
        <taxon>Diphyllobothriidea</taxon>
        <taxon>Diphyllobothriidae</taxon>
        <taxon>Schistocephalus</taxon>
    </lineage>
</organism>
<dbReference type="SUPFAM" id="SSF52540">
    <property type="entry name" value="P-loop containing nucleoside triphosphate hydrolases"/>
    <property type="match status" value="1"/>
</dbReference>
<evidence type="ECO:0000256" key="5">
    <source>
        <dbReference type="ARBA" id="ARBA00023125"/>
    </source>
</evidence>
<dbReference type="GO" id="GO:0042555">
    <property type="term" value="C:MCM complex"/>
    <property type="evidence" value="ECO:0007669"/>
    <property type="project" value="TreeGrafter"/>
</dbReference>
<dbReference type="PANTHER" id="PTHR11630:SF47">
    <property type="entry name" value="DNA HELICASE MCM8"/>
    <property type="match status" value="1"/>
</dbReference>
<dbReference type="PRINTS" id="PR01657">
    <property type="entry name" value="MCMFAMILY"/>
</dbReference>
<dbReference type="Gene3D" id="3.40.50.300">
    <property type="entry name" value="P-loop containing nucleotide triphosphate hydrolases"/>
    <property type="match status" value="1"/>
</dbReference>
<comment type="subcellular location">
    <subcellularLocation>
        <location evidence="1">Nucleus</location>
    </subcellularLocation>
</comment>
<protein>
    <recommendedName>
        <fullName evidence="7">Minichromosome maintenance 8</fullName>
    </recommendedName>
</protein>
<feature type="non-terminal residue" evidence="11">
    <location>
        <position position="1"/>
    </location>
</feature>
<keyword evidence="5 8" id="KW-0238">DNA-binding</keyword>
<keyword evidence="4 8" id="KW-0067">ATP-binding</keyword>
<evidence type="ECO:0000256" key="9">
    <source>
        <dbReference type="SAM" id="MobiDB-lite"/>
    </source>
</evidence>
<dbReference type="GO" id="GO:0005524">
    <property type="term" value="F:ATP binding"/>
    <property type="evidence" value="ECO:0007669"/>
    <property type="project" value="UniProtKB-KW"/>
</dbReference>
<dbReference type="InterPro" id="IPR012340">
    <property type="entry name" value="NA-bd_OB-fold"/>
</dbReference>
<accession>A0A0V0J4Z5</accession>
<feature type="compositionally biased region" description="Low complexity" evidence="9">
    <location>
        <begin position="315"/>
        <end position="331"/>
    </location>
</feature>
<evidence type="ECO:0000256" key="2">
    <source>
        <dbReference type="ARBA" id="ARBA00008010"/>
    </source>
</evidence>
<dbReference type="InterPro" id="IPR003593">
    <property type="entry name" value="AAA+_ATPase"/>
</dbReference>
<reference evidence="11" key="1">
    <citation type="submission" date="2016-01" db="EMBL/GenBank/DDBJ databases">
        <title>Reference transcriptome for the parasite Schistocephalus solidus: insights into the molecular evolution of parasitism.</title>
        <authorList>
            <person name="Hebert F.O."/>
            <person name="Grambauer S."/>
            <person name="Barber I."/>
            <person name="Landry C.R."/>
            <person name="Aubin-Horth N."/>
        </authorList>
    </citation>
    <scope>NUCLEOTIDE SEQUENCE</scope>
</reference>
<dbReference type="SUPFAM" id="SSF50249">
    <property type="entry name" value="Nucleic acid-binding proteins"/>
    <property type="match status" value="1"/>
</dbReference>
<dbReference type="InterPro" id="IPR001208">
    <property type="entry name" value="MCM_dom"/>
</dbReference>
<keyword evidence="6" id="KW-0539">Nucleus</keyword>
<evidence type="ECO:0000259" key="10">
    <source>
        <dbReference type="PROSITE" id="PS50051"/>
    </source>
</evidence>
<dbReference type="PANTHER" id="PTHR11630">
    <property type="entry name" value="DNA REPLICATION LICENSING FACTOR MCM FAMILY MEMBER"/>
    <property type="match status" value="1"/>
</dbReference>
<sequence length="974" mass="106152">PYLTRCMDSKPKKFFRKLPCSKKRNPPLSDHVRPENDSSIQIRAPPPSTSDAPIVLGNLPKFCPFPGWLLYFPEKAYDSVDPAVKMTEAFVSYIKQSCLSSMGPDLIDWSAIEECQTIHVDYPSLLTSALLKKRIPGWPTDSSGEFPPNAALILQSLGLAVHTVASQQMDMHSGPQKEFLHPWLRGNHSQLGFVSVRLVGHYPTLPIRSLRASHLGRLVSIRGTVARLGPIKPLCIRLAFRCLICENEQVLVLGEDGCFLQPTKCPEKGCRSKSFVPLFESACTKVVDTRSVILQESDEGFTDENDNRTNLQHDSTGSFPTSSSSSGRVPRSIPCSLDRDLVSSCVPGDFVHIVGVVSLLPAESSGSQAGASHQPISSLESGRRCAQANFFNICLRVNNMTLIYGRSGGNAGGGDGSDSAQINDGTHRGAVQCLTARDASLGCVKGLSDIVDPSQAIISSKSDSYFTLNDLYAIRGLSESQDLFRLLISSFCPSICGRELVKMAILLTLFGASTFSPSVDLTHALDEGERSPSLSLSSDADSCEELRSRNADDAFNDFSASVQRSFERRTSSHLLLIGDPGIGKSQLLRAAASAAPRAVYVCGNATSAAGLTVSTGRDQSGSGFGLEAGALVLADQGCCCIDEFDKISCDPASLLEVLEQQTVSVARGGFVCNLAARTSVMAAANPVVGHYDASKSVEENVRISRSLLSRFDLIFILPDRPSERQDRRLSEHILALHTGKQRNQFAFRGTAYSANVCAVDEETNKSLETRLQLPYGFDYSRLISPILLRKYIAYARRYVHPRLTVRAAHVLRDYYIELRKLRREPDVFRATIRQLESLMRLACARARAELREEILEEDAKDVCDLMKETIFGAPSAPGFSDASMCKQGRKRKPVSATGPAAAKRLLSILEMEAARPGCNRMFTTQEIANFAGKLGLSGDDSILYQTCVPSSTLSVLIDRLNHAGALIKRGPDLY</sequence>
<dbReference type="Pfam" id="PF17855">
    <property type="entry name" value="MCM_lid"/>
    <property type="match status" value="1"/>
</dbReference>
<dbReference type="InterPro" id="IPR031327">
    <property type="entry name" value="MCM"/>
</dbReference>
<evidence type="ECO:0000256" key="7">
    <source>
        <dbReference type="ARBA" id="ARBA00042306"/>
    </source>
</evidence>
<evidence type="ECO:0000313" key="11">
    <source>
        <dbReference type="EMBL" id="JAP60705.1"/>
    </source>
</evidence>
<evidence type="ECO:0000256" key="4">
    <source>
        <dbReference type="ARBA" id="ARBA00022840"/>
    </source>
</evidence>
<dbReference type="InterPro" id="IPR027417">
    <property type="entry name" value="P-loop_NTPase"/>
</dbReference>
<dbReference type="EMBL" id="GEEE01002520">
    <property type="protein sequence ID" value="JAP60705.1"/>
    <property type="molecule type" value="Transcribed_RNA"/>
</dbReference>
<dbReference type="GO" id="GO:0003697">
    <property type="term" value="F:single-stranded DNA binding"/>
    <property type="evidence" value="ECO:0007669"/>
    <property type="project" value="TreeGrafter"/>
</dbReference>
<feature type="region of interest" description="Disordered" evidence="9">
    <location>
        <begin position="20"/>
        <end position="49"/>
    </location>
</feature>
<dbReference type="AlphaFoldDB" id="A0A0V0J4Z5"/>
<proteinExistence type="inferred from homology"/>
<comment type="similarity">
    <text evidence="2 8">Belongs to the MCM family.</text>
</comment>
<dbReference type="InterPro" id="IPR041562">
    <property type="entry name" value="MCM_lid"/>
</dbReference>
<dbReference type="InterPro" id="IPR033762">
    <property type="entry name" value="MCM_OB"/>
</dbReference>
<evidence type="ECO:0000256" key="1">
    <source>
        <dbReference type="ARBA" id="ARBA00004123"/>
    </source>
</evidence>
<dbReference type="SMART" id="SM00350">
    <property type="entry name" value="MCM"/>
    <property type="match status" value="1"/>
</dbReference>
<keyword evidence="3 8" id="KW-0547">Nucleotide-binding</keyword>
<name>A0A0V0J4Z5_SCHSO</name>
<feature type="domain" description="MCM C-terminal AAA(+) ATPase" evidence="10">
    <location>
        <begin position="483"/>
        <end position="733"/>
    </location>
</feature>
<evidence type="ECO:0000256" key="8">
    <source>
        <dbReference type="RuleBase" id="RU004070"/>
    </source>
</evidence>
<feature type="non-terminal residue" evidence="11">
    <location>
        <position position="974"/>
    </location>
</feature>
<dbReference type="SMART" id="SM00382">
    <property type="entry name" value="AAA"/>
    <property type="match status" value="1"/>
</dbReference>
<evidence type="ECO:0000256" key="6">
    <source>
        <dbReference type="ARBA" id="ARBA00023242"/>
    </source>
</evidence>
<dbReference type="GO" id="GO:0017116">
    <property type="term" value="F:single-stranded DNA helicase activity"/>
    <property type="evidence" value="ECO:0007669"/>
    <property type="project" value="TreeGrafter"/>
</dbReference>
<feature type="region of interest" description="Disordered" evidence="9">
    <location>
        <begin position="298"/>
        <end position="331"/>
    </location>
</feature>
<dbReference type="Pfam" id="PF00493">
    <property type="entry name" value="MCM"/>
    <property type="match status" value="1"/>
</dbReference>